<proteinExistence type="predicted"/>
<name>A0A427XWI4_9TREE</name>
<dbReference type="RefSeq" id="XP_028477181.1">
    <property type="nucleotide sequence ID" value="XM_028622289.1"/>
</dbReference>
<keyword evidence="2" id="KW-1185">Reference proteome</keyword>
<evidence type="ECO:0000313" key="2">
    <source>
        <dbReference type="Proteomes" id="UP000279236"/>
    </source>
</evidence>
<dbReference type="EMBL" id="RSCE01000004">
    <property type="protein sequence ID" value="RSH83229.1"/>
    <property type="molecule type" value="Genomic_DNA"/>
</dbReference>
<organism evidence="1 2">
    <name type="scientific">Apiotrichum porosum</name>
    <dbReference type="NCBI Taxonomy" id="105984"/>
    <lineage>
        <taxon>Eukaryota</taxon>
        <taxon>Fungi</taxon>
        <taxon>Dikarya</taxon>
        <taxon>Basidiomycota</taxon>
        <taxon>Agaricomycotina</taxon>
        <taxon>Tremellomycetes</taxon>
        <taxon>Trichosporonales</taxon>
        <taxon>Trichosporonaceae</taxon>
        <taxon>Apiotrichum</taxon>
    </lineage>
</organism>
<reference evidence="1 2" key="1">
    <citation type="submission" date="2018-11" db="EMBL/GenBank/DDBJ databases">
        <title>Genome sequence of Apiotrichum porosum DSM 27194.</title>
        <authorList>
            <person name="Aliyu H."/>
            <person name="Gorte O."/>
            <person name="Ochsenreither K."/>
        </authorList>
    </citation>
    <scope>NUCLEOTIDE SEQUENCE [LARGE SCALE GENOMIC DNA]</scope>
    <source>
        <strain evidence="1 2">DSM 27194</strain>
    </source>
</reference>
<gene>
    <name evidence="1" type="ORF">EHS24_006896</name>
</gene>
<dbReference type="GeneID" id="39591439"/>
<accession>A0A427XWI4</accession>
<sequence length="68" mass="7224">MTVTNFQAPADEFSFLSCCISADQITDPKYTKTDDSKSLKTFSTISSGLTRVATSMSGTSVSAKTKST</sequence>
<protein>
    <submittedName>
        <fullName evidence="1">Uncharacterized protein</fullName>
    </submittedName>
</protein>
<dbReference type="Proteomes" id="UP000279236">
    <property type="component" value="Unassembled WGS sequence"/>
</dbReference>
<comment type="caution">
    <text evidence="1">The sequence shown here is derived from an EMBL/GenBank/DDBJ whole genome shotgun (WGS) entry which is preliminary data.</text>
</comment>
<dbReference type="AlphaFoldDB" id="A0A427XWI4"/>
<evidence type="ECO:0000313" key="1">
    <source>
        <dbReference type="EMBL" id="RSH83229.1"/>
    </source>
</evidence>